<dbReference type="FunFam" id="1.20.1560.10:FF:000001">
    <property type="entry name" value="ATP-binding cassette subfamily C member 1"/>
    <property type="match status" value="1"/>
</dbReference>
<dbReference type="PROSITE" id="PS50893">
    <property type="entry name" value="ABC_TRANSPORTER_2"/>
    <property type="match status" value="1"/>
</dbReference>
<dbReference type="PANTHER" id="PTHR24223">
    <property type="entry name" value="ATP-BINDING CASSETTE SUB-FAMILY C"/>
    <property type="match status" value="1"/>
</dbReference>
<feature type="region of interest" description="Disordered" evidence="13">
    <location>
        <begin position="852"/>
        <end position="954"/>
    </location>
</feature>
<feature type="compositionally biased region" description="Polar residues" evidence="13">
    <location>
        <begin position="918"/>
        <end position="933"/>
    </location>
</feature>
<feature type="domain" description="ABC transporter" evidence="15">
    <location>
        <begin position="628"/>
        <end position="853"/>
    </location>
</feature>
<evidence type="ECO:0000256" key="11">
    <source>
        <dbReference type="ARBA" id="ARBA00022989"/>
    </source>
</evidence>
<accession>A0AAV9N939</accession>
<comment type="caution">
    <text evidence="17">The sequence shown here is derived from an EMBL/GenBank/DDBJ whole genome shotgun (WGS) entry which is preliminary data.</text>
</comment>
<dbReference type="PROSITE" id="PS00211">
    <property type="entry name" value="ABC_TRANSPORTER_1"/>
    <property type="match status" value="1"/>
</dbReference>
<dbReference type="GeneID" id="89971140"/>
<reference evidence="17 18" key="1">
    <citation type="submission" date="2023-08" db="EMBL/GenBank/DDBJ databases">
        <title>Black Yeasts Isolated from many extreme environments.</title>
        <authorList>
            <person name="Coleine C."/>
            <person name="Stajich J.E."/>
            <person name="Selbmann L."/>
        </authorList>
    </citation>
    <scope>NUCLEOTIDE SEQUENCE [LARGE SCALE GENOMIC DNA]</scope>
    <source>
        <strain evidence="17 18">CCFEE 5792</strain>
    </source>
</reference>
<evidence type="ECO:0000256" key="5">
    <source>
        <dbReference type="ARBA" id="ARBA00022554"/>
    </source>
</evidence>
<keyword evidence="7" id="KW-0677">Repeat</keyword>
<evidence type="ECO:0000256" key="1">
    <source>
        <dbReference type="ARBA" id="ARBA00004128"/>
    </source>
</evidence>
<keyword evidence="11 14" id="KW-1133">Transmembrane helix</keyword>
<feature type="domain" description="ABC transmembrane type-1" evidence="16">
    <location>
        <begin position="981"/>
        <end position="1264"/>
    </location>
</feature>
<keyword evidence="12 14" id="KW-0472">Membrane</keyword>
<gene>
    <name evidence="17" type="ORF">LTR84_002941</name>
</gene>
<dbReference type="PANTHER" id="PTHR24223:SF443">
    <property type="entry name" value="MULTIDRUG-RESISTANCE LIKE PROTEIN 1, ISOFORM I"/>
    <property type="match status" value="1"/>
</dbReference>
<feature type="transmembrane region" description="Helical" evidence="14">
    <location>
        <begin position="976"/>
        <end position="1000"/>
    </location>
</feature>
<dbReference type="EMBL" id="JAVRRD010000014">
    <property type="protein sequence ID" value="KAK5052137.1"/>
    <property type="molecule type" value="Genomic_DNA"/>
</dbReference>
<evidence type="ECO:0000256" key="8">
    <source>
        <dbReference type="ARBA" id="ARBA00022741"/>
    </source>
</evidence>
<dbReference type="GO" id="GO:0140359">
    <property type="term" value="F:ABC-type transporter activity"/>
    <property type="evidence" value="ECO:0007669"/>
    <property type="project" value="InterPro"/>
</dbReference>
<dbReference type="GO" id="GO:0016887">
    <property type="term" value="F:ATP hydrolysis activity"/>
    <property type="evidence" value="ECO:0007669"/>
    <property type="project" value="InterPro"/>
</dbReference>
<keyword evidence="5" id="KW-0926">Vacuole</keyword>
<dbReference type="SUPFAM" id="SSF90123">
    <property type="entry name" value="ABC transporter transmembrane region"/>
    <property type="match status" value="2"/>
</dbReference>
<dbReference type="InterPro" id="IPR011527">
    <property type="entry name" value="ABC1_TM_dom"/>
</dbReference>
<feature type="transmembrane region" description="Helical" evidence="14">
    <location>
        <begin position="159"/>
        <end position="178"/>
    </location>
</feature>
<dbReference type="CDD" id="cd18603">
    <property type="entry name" value="ABC_6TM_MRP1_2_3_6_D2_like"/>
    <property type="match status" value="1"/>
</dbReference>
<sequence>MRGSDALQSVLTAVRPDSLNLQPVSRTHILHREPLCGDAEGWGPVSDIRWDFTPCFLDVWIIGVAGWGVLFGAGALWYLFWKRTAQEVPKNWHFYTKLSLIAAIIATTILQAALQIEQLPSLWFKDIRFYTSIAIIASLFVIFAVQYHEHWRSRNPNGVVLFYWVFFVLAYAVKLRSLVARKAYEGRLPYFVTFNVSLALAILEFILEYFIPKKQSVYDALGADDECPIEYADIFSILTFAWMTPLMKFGYSNYLTQDDLWNLRHRDSTKVTGQLLQEAWDLELEKKKPNLWIALARSFGGPYLRGAMIKTLSDTLAFVQPQLLRLLITFVDSYGEGHERQPAIRGVVIGLAMFATSIAQTAALHQYFQRAFETGMRVKSSLTAMIYSKSLKLSNESRAKKSTGDIVTYMSVDQQRLADLAQWGQQLWSAPFQITLCMLSLYQLVGVSCFAGVAAMIIMIPINGFIARFMKKLQLAQMKYKDRRSRLMTEILNNMKSIKLYAWGSAFMEKLSHVRNDLELNNLRKIGAAQSFATFTWSSTPFFVSCSTFAVFVLINDKPLTTDLVFPALTLFNLLTFPLTVLPMVITSIIEATVAVGRLTSFFTADELQDDSVRQIDEPPKQNGESSVNIKDATFTWDKEQDKNVLQNINFNANKGELTCIVGRVGAGKSSLLQSLLGDLWKINGEVVVRGRIAYAAQTPWVMNASVKENIVFGHRWDPHFYNQTVNACALVDDFRQLPDGDQTEVGERGISLSGGQKARVGLARAVYARADIYLLDDVLSAVDQHVGRHLINNVLGPDGLLAGKARILATNAINVLKEADYMYLIRNETIHEKGTYQQLMAMRGEIANLIKSTTNDDGQESDGERSPSIEGMESDESTTAVASGFQDELDPEEAEESRQEIGGLAPIRAGPLGPSTARKTSFNTLRRASTASFRGPMGRTTDEETGLKTKQNKETSEQGKVKWSVYTTYAKESNLIAVGIYFIALLSAQSAQIGGSFWLKRWSEMNEATGANPHVGKYIGIYFAFGIGAALLVVIQTLLLWIFCSIEASRKLHDRMAYAIFRSPMSFFETTPIGRILNRFSSDIYRVDEVIARTFNMLFVNTGRAAFTIGVIAVTTPAFLVLVIPLGLVYIVYQKYYLRTSRELKRLDSVSRSPIYAHFQESLGGVSTIRAYRQQARFTMENEWRMDANLRAYFPSVSANRWLAVRLEFIGSVIILAAATLAIIAVTTGRKLSPGMVGLSMSYALQITQSLNWIVRQTVEVETNIVSVERVLEYANLTSEAPDVIFKSRPSIGWPAHGQISIKDYSTRYREGLDPVLKNISLNIKPREKIGVVGRTGAGKSSLTMALFRIIEPTSGHIRYEPRTHFYDHHLDAFLKEKPLLIQIHSIDGLNTSTIGLLDLRRRLAIIPQDAALFEGTIRDNLDPRHVHDDTELWSVLEHARLKDHVSGMPGQLDAPIHEAGK</sequence>
<dbReference type="PROSITE" id="PS50929">
    <property type="entry name" value="ABC_TM1F"/>
    <property type="match status" value="2"/>
</dbReference>
<evidence type="ECO:0000256" key="14">
    <source>
        <dbReference type="SAM" id="Phobius"/>
    </source>
</evidence>
<keyword evidence="8" id="KW-0547">Nucleotide-binding</keyword>
<keyword evidence="6 14" id="KW-0812">Transmembrane</keyword>
<organism evidence="17 18">
    <name type="scientific">Exophiala bonariae</name>
    <dbReference type="NCBI Taxonomy" id="1690606"/>
    <lineage>
        <taxon>Eukaryota</taxon>
        <taxon>Fungi</taxon>
        <taxon>Dikarya</taxon>
        <taxon>Ascomycota</taxon>
        <taxon>Pezizomycotina</taxon>
        <taxon>Eurotiomycetes</taxon>
        <taxon>Chaetothyriomycetidae</taxon>
        <taxon>Chaetothyriales</taxon>
        <taxon>Herpotrichiellaceae</taxon>
        <taxon>Exophiala</taxon>
    </lineage>
</organism>
<dbReference type="Proteomes" id="UP001358417">
    <property type="component" value="Unassembled WGS sequence"/>
</dbReference>
<feature type="domain" description="ABC transmembrane type-1" evidence="16">
    <location>
        <begin position="312"/>
        <end position="591"/>
    </location>
</feature>
<feature type="transmembrane region" description="Helical" evidence="14">
    <location>
        <begin position="190"/>
        <end position="211"/>
    </location>
</feature>
<dbReference type="InterPro" id="IPR003439">
    <property type="entry name" value="ABC_transporter-like_ATP-bd"/>
</dbReference>
<dbReference type="GO" id="GO:0000329">
    <property type="term" value="C:fungal-type vacuole membrane"/>
    <property type="evidence" value="ECO:0007669"/>
    <property type="project" value="UniProtKB-ARBA"/>
</dbReference>
<feature type="transmembrane region" description="Helical" evidence="14">
    <location>
        <begin position="1204"/>
        <end position="1227"/>
    </location>
</feature>
<dbReference type="InterPro" id="IPR036640">
    <property type="entry name" value="ABC1_TM_sf"/>
</dbReference>
<dbReference type="Pfam" id="PF24357">
    <property type="entry name" value="TMD0_ABC"/>
    <property type="match status" value="1"/>
</dbReference>
<keyword evidence="10" id="KW-1278">Translocase</keyword>
<dbReference type="InterPro" id="IPR003593">
    <property type="entry name" value="AAA+_ATPase"/>
</dbReference>
<evidence type="ECO:0000256" key="9">
    <source>
        <dbReference type="ARBA" id="ARBA00022840"/>
    </source>
</evidence>
<dbReference type="CDD" id="cd03250">
    <property type="entry name" value="ABCC_MRP_domain1"/>
    <property type="match status" value="1"/>
</dbReference>
<feature type="compositionally biased region" description="Basic and acidic residues" evidence="13">
    <location>
        <begin position="941"/>
        <end position="954"/>
    </location>
</feature>
<feature type="transmembrane region" description="Helical" evidence="14">
    <location>
        <begin position="1106"/>
        <end position="1134"/>
    </location>
</feature>
<dbReference type="InterPro" id="IPR050173">
    <property type="entry name" value="ABC_transporter_C-like"/>
</dbReference>
<name>A0AAV9N939_9EURO</name>
<feature type="transmembrane region" description="Helical" evidence="14">
    <location>
        <begin position="127"/>
        <end position="147"/>
    </location>
</feature>
<comment type="subcellular location">
    <subcellularLocation>
        <location evidence="1">Vacuole membrane</location>
        <topology evidence="1">Multi-pass membrane protein</topology>
    </subcellularLocation>
</comment>
<evidence type="ECO:0000259" key="16">
    <source>
        <dbReference type="PROSITE" id="PS50929"/>
    </source>
</evidence>
<evidence type="ECO:0000256" key="12">
    <source>
        <dbReference type="ARBA" id="ARBA00023136"/>
    </source>
</evidence>
<dbReference type="FunFam" id="1.20.1560.10:FF:000020">
    <property type="entry name" value="ABC metal ion transporter"/>
    <property type="match status" value="1"/>
</dbReference>
<evidence type="ECO:0000256" key="4">
    <source>
        <dbReference type="ARBA" id="ARBA00022553"/>
    </source>
</evidence>
<dbReference type="GO" id="GO:0005524">
    <property type="term" value="F:ATP binding"/>
    <property type="evidence" value="ECO:0007669"/>
    <property type="project" value="UniProtKB-KW"/>
</dbReference>
<feature type="transmembrane region" description="Helical" evidence="14">
    <location>
        <begin position="575"/>
        <end position="596"/>
    </location>
</feature>
<keyword evidence="9" id="KW-0067">ATP-binding</keyword>
<evidence type="ECO:0000313" key="17">
    <source>
        <dbReference type="EMBL" id="KAK5052137.1"/>
    </source>
</evidence>
<keyword evidence="3" id="KW-0813">Transport</keyword>
<dbReference type="CDD" id="cd18595">
    <property type="entry name" value="ABC_6TM_MRP1_2_3_6_D1_like"/>
    <property type="match status" value="1"/>
</dbReference>
<dbReference type="RefSeq" id="XP_064706151.1">
    <property type="nucleotide sequence ID" value="XM_064846541.1"/>
</dbReference>
<protein>
    <recommendedName>
        <fullName evidence="19">Metal resistance protein YCF1</fullName>
    </recommendedName>
</protein>
<dbReference type="SMART" id="SM00382">
    <property type="entry name" value="AAA"/>
    <property type="match status" value="1"/>
</dbReference>
<dbReference type="Gene3D" id="1.20.1560.10">
    <property type="entry name" value="ABC transporter type 1, transmembrane domain"/>
    <property type="match status" value="2"/>
</dbReference>
<comment type="similarity">
    <text evidence="2">Belongs to the ABC transporter superfamily. ABCC family. Conjugate transporter (TC 3.A.1.208) subfamily.</text>
</comment>
<keyword evidence="4" id="KW-0597">Phosphoprotein</keyword>
<keyword evidence="18" id="KW-1185">Reference proteome</keyword>
<evidence type="ECO:0008006" key="19">
    <source>
        <dbReference type="Google" id="ProtNLM"/>
    </source>
</evidence>
<dbReference type="FunFam" id="3.40.50.300:FF:000450">
    <property type="entry name" value="ABC transporter C family member 2"/>
    <property type="match status" value="1"/>
</dbReference>
<evidence type="ECO:0000256" key="3">
    <source>
        <dbReference type="ARBA" id="ARBA00022448"/>
    </source>
</evidence>
<feature type="transmembrane region" description="Helical" evidence="14">
    <location>
        <begin position="1020"/>
        <end position="1047"/>
    </location>
</feature>
<dbReference type="SUPFAM" id="SSF52540">
    <property type="entry name" value="P-loop containing nucleoside triphosphate hydrolases"/>
    <property type="match status" value="2"/>
</dbReference>
<evidence type="ECO:0000256" key="7">
    <source>
        <dbReference type="ARBA" id="ARBA00022737"/>
    </source>
</evidence>
<proteinExistence type="inferred from homology"/>
<dbReference type="Pfam" id="PF00664">
    <property type="entry name" value="ABC_membrane"/>
    <property type="match status" value="2"/>
</dbReference>
<dbReference type="InterPro" id="IPR056227">
    <property type="entry name" value="TMD0_ABC"/>
</dbReference>
<dbReference type="Pfam" id="PF00005">
    <property type="entry name" value="ABC_tran"/>
    <property type="match status" value="2"/>
</dbReference>
<evidence type="ECO:0000256" key="2">
    <source>
        <dbReference type="ARBA" id="ARBA00009726"/>
    </source>
</evidence>
<feature type="transmembrane region" description="Helical" evidence="14">
    <location>
        <begin position="532"/>
        <end position="555"/>
    </location>
</feature>
<evidence type="ECO:0000256" key="13">
    <source>
        <dbReference type="SAM" id="MobiDB-lite"/>
    </source>
</evidence>
<feature type="transmembrane region" description="Helical" evidence="14">
    <location>
        <begin position="59"/>
        <end position="80"/>
    </location>
</feature>
<dbReference type="Gene3D" id="3.40.50.300">
    <property type="entry name" value="P-loop containing nucleotide triphosphate hydrolases"/>
    <property type="match status" value="2"/>
</dbReference>
<feature type="transmembrane region" description="Helical" evidence="14">
    <location>
        <begin position="441"/>
        <end position="466"/>
    </location>
</feature>
<evidence type="ECO:0000259" key="15">
    <source>
        <dbReference type="PROSITE" id="PS50893"/>
    </source>
</evidence>
<dbReference type="GO" id="GO:0042592">
    <property type="term" value="P:homeostatic process"/>
    <property type="evidence" value="ECO:0007669"/>
    <property type="project" value="UniProtKB-ARBA"/>
</dbReference>
<dbReference type="InterPro" id="IPR017871">
    <property type="entry name" value="ABC_transporter-like_CS"/>
</dbReference>
<dbReference type="InterPro" id="IPR027417">
    <property type="entry name" value="P-loop_NTPase"/>
</dbReference>
<evidence type="ECO:0000256" key="6">
    <source>
        <dbReference type="ARBA" id="ARBA00022692"/>
    </source>
</evidence>
<evidence type="ECO:0000313" key="18">
    <source>
        <dbReference type="Proteomes" id="UP001358417"/>
    </source>
</evidence>
<feature type="transmembrane region" description="Helical" evidence="14">
    <location>
        <begin position="92"/>
        <end position="115"/>
    </location>
</feature>
<evidence type="ECO:0000256" key="10">
    <source>
        <dbReference type="ARBA" id="ARBA00022967"/>
    </source>
</evidence>